<comment type="caution">
    <text evidence="1">The sequence shown here is derived from an EMBL/GenBank/DDBJ whole genome shotgun (WGS) entry which is preliminary data.</text>
</comment>
<name>A0A412PKM4_STRAP</name>
<dbReference type="Proteomes" id="UP000284046">
    <property type="component" value="Unassembled WGS sequence"/>
</dbReference>
<evidence type="ECO:0000313" key="1">
    <source>
        <dbReference type="EMBL" id="RGT59009.1"/>
    </source>
</evidence>
<dbReference type="EMBL" id="QRWZ01000023">
    <property type="protein sequence ID" value="RGT59009.1"/>
    <property type="molecule type" value="Genomic_DNA"/>
</dbReference>
<accession>A0A412PKM4</accession>
<dbReference type="Pfam" id="PF05657">
    <property type="entry name" value="DUF806"/>
    <property type="match status" value="1"/>
</dbReference>
<dbReference type="AlphaFoldDB" id="A0A412PKM4"/>
<proteinExistence type="predicted"/>
<reference evidence="1 2" key="1">
    <citation type="submission" date="2018-08" db="EMBL/GenBank/DDBJ databases">
        <title>A genome reference for cultivated species of the human gut microbiota.</title>
        <authorList>
            <person name="Zou Y."/>
            <person name="Xue W."/>
            <person name="Luo G."/>
        </authorList>
    </citation>
    <scope>NUCLEOTIDE SEQUENCE [LARGE SCALE GENOMIC DNA]</scope>
    <source>
        <strain evidence="1 2">AF18-38</strain>
    </source>
</reference>
<sequence length="124" mass="14310">MLATLEAKKLIDGEHFSEVQQVYTSNLPQEVVDNVGDTLILITDVNTSLDLTGNNSFYATNRQVEIQIFYKLDIDFDIEQFELRLLKLFKGNHWSIADIREHTVDPDTKQMTAVFYVTQNKILN</sequence>
<gene>
    <name evidence="1" type="ORF">DWX18_10550</name>
</gene>
<evidence type="ECO:0000313" key="2">
    <source>
        <dbReference type="Proteomes" id="UP000284046"/>
    </source>
</evidence>
<protein>
    <submittedName>
        <fullName evidence="1">DUF806 family protein</fullName>
    </submittedName>
</protein>
<dbReference type="InterPro" id="IPR008524">
    <property type="entry name" value="DUF806"/>
</dbReference>
<organism evidence="1 2">
    <name type="scientific">Streptococcus anginosus</name>
    <dbReference type="NCBI Taxonomy" id="1328"/>
    <lineage>
        <taxon>Bacteria</taxon>
        <taxon>Bacillati</taxon>
        <taxon>Bacillota</taxon>
        <taxon>Bacilli</taxon>
        <taxon>Lactobacillales</taxon>
        <taxon>Streptococcaceae</taxon>
        <taxon>Streptococcus</taxon>
        <taxon>Streptococcus anginosus group</taxon>
    </lineage>
</organism>
<dbReference type="RefSeq" id="WP_118138970.1">
    <property type="nucleotide sequence ID" value="NZ_JAQCVW010000024.1"/>
</dbReference>